<proteinExistence type="predicted"/>
<evidence type="ECO:0000313" key="2">
    <source>
        <dbReference type="EMBL" id="CAE8715512.1"/>
    </source>
</evidence>
<feature type="region of interest" description="Disordered" evidence="1">
    <location>
        <begin position="15"/>
        <end position="110"/>
    </location>
</feature>
<feature type="compositionally biased region" description="Polar residues" evidence="1">
    <location>
        <begin position="85"/>
        <end position="98"/>
    </location>
</feature>
<gene>
    <name evidence="2" type="ORF">PGLA2088_LOCUS38594</name>
</gene>
<dbReference type="AlphaFoldDB" id="A0A813L197"/>
<protein>
    <submittedName>
        <fullName evidence="2">Uncharacterized protein</fullName>
    </submittedName>
</protein>
<name>A0A813L197_POLGL</name>
<organism evidence="2 3">
    <name type="scientific">Polarella glacialis</name>
    <name type="common">Dinoflagellate</name>
    <dbReference type="NCBI Taxonomy" id="89957"/>
    <lineage>
        <taxon>Eukaryota</taxon>
        <taxon>Sar</taxon>
        <taxon>Alveolata</taxon>
        <taxon>Dinophyceae</taxon>
        <taxon>Suessiales</taxon>
        <taxon>Suessiaceae</taxon>
        <taxon>Polarella</taxon>
    </lineage>
</organism>
<evidence type="ECO:0000256" key="1">
    <source>
        <dbReference type="SAM" id="MobiDB-lite"/>
    </source>
</evidence>
<dbReference type="EMBL" id="CAJNNW010032803">
    <property type="protein sequence ID" value="CAE8715512.1"/>
    <property type="molecule type" value="Genomic_DNA"/>
</dbReference>
<accession>A0A813L197</accession>
<comment type="caution">
    <text evidence="2">The sequence shown here is derived from an EMBL/GenBank/DDBJ whole genome shotgun (WGS) entry which is preliminary data.</text>
</comment>
<feature type="compositionally biased region" description="Low complexity" evidence="1">
    <location>
        <begin position="54"/>
        <end position="63"/>
    </location>
</feature>
<sequence length="140" mass="14583">MAATLRFLARGASKYNVSSGETPTRLIGNRLGAKTPKTPVGSPVAFCLHPPASPEAASPNSTPLGQSPIEAQPGPLPMLLGRPNGRSSKAESSGSNLQVVADEQVQAAPAPSSLALAQKARDAFLARQQRITDRQNLFSL</sequence>
<evidence type="ECO:0000313" key="3">
    <source>
        <dbReference type="Proteomes" id="UP000626109"/>
    </source>
</evidence>
<dbReference type="Proteomes" id="UP000626109">
    <property type="component" value="Unassembled WGS sequence"/>
</dbReference>
<reference evidence="2" key="1">
    <citation type="submission" date="2021-02" db="EMBL/GenBank/DDBJ databases">
        <authorList>
            <person name="Dougan E. K."/>
            <person name="Rhodes N."/>
            <person name="Thang M."/>
            <person name="Chan C."/>
        </authorList>
    </citation>
    <scope>NUCLEOTIDE SEQUENCE</scope>
</reference>